<evidence type="ECO:0000256" key="1">
    <source>
        <dbReference type="SAM" id="MobiDB-lite"/>
    </source>
</evidence>
<dbReference type="EMBL" id="GEBQ01019819">
    <property type="protein sequence ID" value="JAT20158.1"/>
    <property type="molecule type" value="Transcribed_RNA"/>
</dbReference>
<proteinExistence type="predicted"/>
<feature type="compositionally biased region" description="Polar residues" evidence="1">
    <location>
        <begin position="78"/>
        <end position="111"/>
    </location>
</feature>
<feature type="non-terminal residue" evidence="2">
    <location>
        <position position="139"/>
    </location>
</feature>
<dbReference type="AlphaFoldDB" id="A0A1B6L8Y2"/>
<feature type="non-terminal residue" evidence="2">
    <location>
        <position position="1"/>
    </location>
</feature>
<accession>A0A1B6L8Y2</accession>
<feature type="region of interest" description="Disordered" evidence="1">
    <location>
        <begin position="30"/>
        <end position="56"/>
    </location>
</feature>
<gene>
    <name evidence="2" type="ORF">g.53214</name>
</gene>
<feature type="region of interest" description="Disordered" evidence="1">
    <location>
        <begin position="71"/>
        <end position="139"/>
    </location>
</feature>
<name>A0A1B6L8Y2_9HEMI</name>
<organism evidence="2">
    <name type="scientific">Graphocephala atropunctata</name>
    <dbReference type="NCBI Taxonomy" id="36148"/>
    <lineage>
        <taxon>Eukaryota</taxon>
        <taxon>Metazoa</taxon>
        <taxon>Ecdysozoa</taxon>
        <taxon>Arthropoda</taxon>
        <taxon>Hexapoda</taxon>
        <taxon>Insecta</taxon>
        <taxon>Pterygota</taxon>
        <taxon>Neoptera</taxon>
        <taxon>Paraneoptera</taxon>
        <taxon>Hemiptera</taxon>
        <taxon>Auchenorrhyncha</taxon>
        <taxon>Membracoidea</taxon>
        <taxon>Cicadellidae</taxon>
        <taxon>Cicadellinae</taxon>
        <taxon>Cicadellini</taxon>
        <taxon>Graphocephala</taxon>
    </lineage>
</organism>
<protein>
    <submittedName>
        <fullName evidence="2">Uncharacterized protein</fullName>
    </submittedName>
</protein>
<sequence length="139" mass="15155">RVSCVWIPSIECRVWPGDMTLSAQLETLRRQKSALSKDSHGGSSQSVGTPSKPASGEFSFLRRKLAQFRSGKWKRSLDGSSMVRSQSWNHGLHSTSKLQSEWSTSLTSLQENEVVDGAGAGPGPAMEAQPQVEDKGRKP</sequence>
<reference evidence="2" key="1">
    <citation type="submission" date="2015-11" db="EMBL/GenBank/DDBJ databases">
        <title>De novo transcriptome assembly of four potential Pierce s Disease insect vectors from Arizona vineyards.</title>
        <authorList>
            <person name="Tassone E.E."/>
        </authorList>
    </citation>
    <scope>NUCLEOTIDE SEQUENCE</scope>
</reference>
<evidence type="ECO:0000313" key="2">
    <source>
        <dbReference type="EMBL" id="JAT20158.1"/>
    </source>
</evidence>